<feature type="chain" id="PRO_5045070141" description="Membrane or secreted protein" evidence="1">
    <location>
        <begin position="27"/>
        <end position="243"/>
    </location>
</feature>
<keyword evidence="3" id="KW-1185">Reference proteome</keyword>
<evidence type="ECO:0000256" key="1">
    <source>
        <dbReference type="SAM" id="SignalP"/>
    </source>
</evidence>
<reference evidence="2 3" key="1">
    <citation type="submission" date="2017-01" db="EMBL/GenBank/DDBJ databases">
        <authorList>
            <person name="Varghese N."/>
            <person name="Submissions S."/>
        </authorList>
    </citation>
    <scope>NUCLEOTIDE SEQUENCE [LARGE SCALE GENOMIC DNA]</scope>
    <source>
        <strain evidence="2 3">DSM 2061</strain>
    </source>
</reference>
<protein>
    <recommendedName>
        <fullName evidence="4">Membrane or secreted protein</fullName>
    </recommendedName>
</protein>
<feature type="signal peptide" evidence="1">
    <location>
        <begin position="1"/>
        <end position="26"/>
    </location>
</feature>
<proteinExistence type="predicted"/>
<evidence type="ECO:0000313" key="3">
    <source>
        <dbReference type="Proteomes" id="UP000185728"/>
    </source>
</evidence>
<organism evidence="2 3">
    <name type="scientific">Zobellia uliginosa</name>
    <dbReference type="NCBI Taxonomy" id="143224"/>
    <lineage>
        <taxon>Bacteria</taxon>
        <taxon>Pseudomonadati</taxon>
        <taxon>Bacteroidota</taxon>
        <taxon>Flavobacteriia</taxon>
        <taxon>Flavobacteriales</taxon>
        <taxon>Flavobacteriaceae</taxon>
        <taxon>Zobellia</taxon>
    </lineage>
</organism>
<evidence type="ECO:0008006" key="4">
    <source>
        <dbReference type="Google" id="ProtNLM"/>
    </source>
</evidence>
<dbReference type="Proteomes" id="UP000185728">
    <property type="component" value="Unassembled WGS sequence"/>
</dbReference>
<evidence type="ECO:0000313" key="2">
    <source>
        <dbReference type="EMBL" id="SIT04821.1"/>
    </source>
</evidence>
<accession>A0ABY1L1H7</accession>
<keyword evidence="1" id="KW-0732">Signal</keyword>
<gene>
    <name evidence="2" type="ORF">SAMN05421766_1082</name>
</gene>
<dbReference type="Gene3D" id="2.40.128.490">
    <property type="entry name" value="Uncharacterised protein PF14869, DUF4488"/>
    <property type="match status" value="1"/>
</dbReference>
<sequence>MKTTIKIGTKCMVLFLILATTHLVSAQMASKSYLFEEHIDQKNITHELHINDGYLVHTIYEKSPPHFITTRGGFVQVEGNRLIVDLEFNSNYENDQLKTLQIPFEQKEDALVLELKPNATFKPIASLTQALDGKWLFATRGPDTGQERRGEENPRKTLKLLMNGRFQWIAYHTDSMKFFGTGGGSFSSKDGHYTENIDFFSKDDSRVGATLKFNYELKGNDWHHTGNNSKGEPMYEIWTKRKN</sequence>
<dbReference type="RefSeq" id="WP_076456815.1">
    <property type="nucleotide sequence ID" value="NZ_FTOB01000008.1"/>
</dbReference>
<comment type="caution">
    <text evidence="2">The sequence shown here is derived from an EMBL/GenBank/DDBJ whole genome shotgun (WGS) entry which is preliminary data.</text>
</comment>
<dbReference type="EMBL" id="FTOB01000008">
    <property type="protein sequence ID" value="SIT04821.1"/>
    <property type="molecule type" value="Genomic_DNA"/>
</dbReference>
<name>A0ABY1L1H7_9FLAO</name>